<dbReference type="Proteomes" id="UP000622707">
    <property type="component" value="Unassembled WGS sequence"/>
</dbReference>
<dbReference type="EMBL" id="JAEQND010000008">
    <property type="protein sequence ID" value="MBL0426484.1"/>
    <property type="molecule type" value="Genomic_DNA"/>
</dbReference>
<comment type="caution">
    <text evidence="1">The sequence shown here is derived from an EMBL/GenBank/DDBJ whole genome shotgun (WGS) entry which is preliminary data.</text>
</comment>
<gene>
    <name evidence="1" type="ORF">JI746_15325</name>
</gene>
<accession>A0ABS1JQE1</accession>
<protein>
    <recommendedName>
        <fullName evidence="3">Flagellar protein FliT</fullName>
    </recommendedName>
</protein>
<reference evidence="1 2" key="1">
    <citation type="journal article" date="2017" name="Int. J. Syst. Evol. Microbiol.">
        <title>Ramlibacter alkalitolerans sp. nov., alkali-tolerant bacterium isolated from soil of ginseng.</title>
        <authorList>
            <person name="Lee D.H."/>
            <person name="Cha C.J."/>
        </authorList>
    </citation>
    <scope>NUCLEOTIDE SEQUENCE [LARGE SCALE GENOMIC DNA]</scope>
    <source>
        <strain evidence="1 2">KACC 19305</strain>
    </source>
</reference>
<organism evidence="1 2">
    <name type="scientific">Ramlibacter alkalitolerans</name>
    <dbReference type="NCBI Taxonomy" id="2039631"/>
    <lineage>
        <taxon>Bacteria</taxon>
        <taxon>Pseudomonadati</taxon>
        <taxon>Pseudomonadota</taxon>
        <taxon>Betaproteobacteria</taxon>
        <taxon>Burkholderiales</taxon>
        <taxon>Comamonadaceae</taxon>
        <taxon>Ramlibacter</taxon>
    </lineage>
</organism>
<dbReference type="RefSeq" id="WP_201690649.1">
    <property type="nucleotide sequence ID" value="NZ_JAEQND010000008.1"/>
</dbReference>
<keyword evidence="2" id="KW-1185">Reference proteome</keyword>
<evidence type="ECO:0000313" key="1">
    <source>
        <dbReference type="EMBL" id="MBL0426484.1"/>
    </source>
</evidence>
<sequence>MISHSPEQAAVAAELARQLTEYEDGLRTLLQGRWDPELYRALSNRFDELQMKASALPLLSASWTELLITRVELTHALWTLTAPCRVNGRVVAYHARHQLLIDEVRRQCGEYMATGERVSL</sequence>
<proteinExistence type="predicted"/>
<name>A0ABS1JQE1_9BURK</name>
<evidence type="ECO:0000313" key="2">
    <source>
        <dbReference type="Proteomes" id="UP000622707"/>
    </source>
</evidence>
<evidence type="ECO:0008006" key="3">
    <source>
        <dbReference type="Google" id="ProtNLM"/>
    </source>
</evidence>